<dbReference type="OrthoDB" id="2586582at2759"/>
<dbReference type="SUPFAM" id="SSF53474">
    <property type="entry name" value="alpha/beta-Hydrolases"/>
    <property type="match status" value="1"/>
</dbReference>
<dbReference type="InterPro" id="IPR000675">
    <property type="entry name" value="Cutinase/axe"/>
</dbReference>
<reference evidence="4 5" key="1">
    <citation type="journal article" date="2014" name="BMC Genomics">
        <title>Genome sequencing of four Aureobasidium pullulans varieties: biotechnological potential, stress tolerance, and description of new species.</title>
        <authorList>
            <person name="Gostin Ar C."/>
            <person name="Ohm R.A."/>
            <person name="Kogej T."/>
            <person name="Sonjak S."/>
            <person name="Turk M."/>
            <person name="Zajc J."/>
            <person name="Zalar P."/>
            <person name="Grube M."/>
            <person name="Sun H."/>
            <person name="Han J."/>
            <person name="Sharma A."/>
            <person name="Chiniquy J."/>
            <person name="Ngan C.Y."/>
            <person name="Lipzen A."/>
            <person name="Barry K."/>
            <person name="Grigoriev I.V."/>
            <person name="Gunde-Cimerman N."/>
        </authorList>
    </citation>
    <scope>NUCLEOTIDE SEQUENCE [LARGE SCALE GENOMIC DNA]</scope>
    <source>
        <strain evidence="4 5">CBS 147.97</strain>
    </source>
</reference>
<dbReference type="GO" id="GO:0052689">
    <property type="term" value="F:carboxylic ester hydrolase activity"/>
    <property type="evidence" value="ECO:0007669"/>
    <property type="project" value="UniProtKB-ARBA"/>
</dbReference>
<feature type="signal peptide" evidence="3">
    <location>
        <begin position="1"/>
        <end position="19"/>
    </location>
</feature>
<name>A0A074WIM3_9PEZI</name>
<dbReference type="SMART" id="SM01110">
    <property type="entry name" value="Cutinase"/>
    <property type="match status" value="1"/>
</dbReference>
<evidence type="ECO:0000256" key="1">
    <source>
        <dbReference type="ARBA" id="ARBA00022801"/>
    </source>
</evidence>
<dbReference type="GeneID" id="25413647"/>
<dbReference type="STRING" id="1043004.A0A074WIM3"/>
<sequence length="227" mass="23083">MKSVIAAIPFILMGSTTMAAPLEKRACPNIHVFGARETTAPAGYGSAGTVVNLILNAHPGATAEVINYPAAGGNSYASSVQAGVKAVTNQINSFAASCPNTQLVYVGYSQGAQIGDDALCGGGDPNQGISSTAAPISSAVGSKVKAIIFMGDPRNIPGGPYSVGTAKNPGFDPRASGFTCSAYASRIQSYCDSADPYCSNGNDANVHQGYGQEYGQAALKFVNSKLT</sequence>
<dbReference type="PANTHER" id="PTHR33630">
    <property type="entry name" value="CUTINASE RV1984C-RELATED-RELATED"/>
    <property type="match status" value="1"/>
</dbReference>
<proteinExistence type="predicted"/>
<keyword evidence="2" id="KW-1015">Disulfide bond</keyword>
<dbReference type="PANTHER" id="PTHR33630:SF13">
    <property type="entry name" value="ACETYLXYLAN ESTERASE"/>
    <property type="match status" value="1"/>
</dbReference>
<dbReference type="Pfam" id="PF01083">
    <property type="entry name" value="Cutinase"/>
    <property type="match status" value="1"/>
</dbReference>
<dbReference type="RefSeq" id="XP_013427162.1">
    <property type="nucleotide sequence ID" value="XM_013571708.1"/>
</dbReference>
<gene>
    <name evidence="4" type="ORF">M436DRAFT_64149</name>
</gene>
<evidence type="ECO:0000313" key="4">
    <source>
        <dbReference type="EMBL" id="KEQ72985.1"/>
    </source>
</evidence>
<protein>
    <submittedName>
        <fullName evidence="4">Acetylxylan esterase</fullName>
    </submittedName>
</protein>
<evidence type="ECO:0000256" key="3">
    <source>
        <dbReference type="SAM" id="SignalP"/>
    </source>
</evidence>
<dbReference type="AlphaFoldDB" id="A0A074WIM3"/>
<keyword evidence="5" id="KW-1185">Reference proteome</keyword>
<organism evidence="4 5">
    <name type="scientific">Aureobasidium namibiae CBS 147.97</name>
    <dbReference type="NCBI Taxonomy" id="1043004"/>
    <lineage>
        <taxon>Eukaryota</taxon>
        <taxon>Fungi</taxon>
        <taxon>Dikarya</taxon>
        <taxon>Ascomycota</taxon>
        <taxon>Pezizomycotina</taxon>
        <taxon>Dothideomycetes</taxon>
        <taxon>Dothideomycetidae</taxon>
        <taxon>Dothideales</taxon>
        <taxon>Saccotheciaceae</taxon>
        <taxon>Aureobasidium</taxon>
    </lineage>
</organism>
<dbReference type="Proteomes" id="UP000027730">
    <property type="component" value="Unassembled WGS sequence"/>
</dbReference>
<feature type="chain" id="PRO_5001702890" evidence="3">
    <location>
        <begin position="20"/>
        <end position="227"/>
    </location>
</feature>
<dbReference type="EMBL" id="KL584710">
    <property type="protein sequence ID" value="KEQ72985.1"/>
    <property type="molecule type" value="Genomic_DNA"/>
</dbReference>
<dbReference type="HOGENOM" id="CLU_040058_4_1_1"/>
<keyword evidence="3" id="KW-0732">Signal</keyword>
<keyword evidence="1" id="KW-0378">Hydrolase</keyword>
<evidence type="ECO:0000256" key="2">
    <source>
        <dbReference type="ARBA" id="ARBA00023157"/>
    </source>
</evidence>
<evidence type="ECO:0000313" key="5">
    <source>
        <dbReference type="Proteomes" id="UP000027730"/>
    </source>
</evidence>
<accession>A0A074WIM3</accession>
<dbReference type="Gene3D" id="3.40.50.1820">
    <property type="entry name" value="alpha/beta hydrolase"/>
    <property type="match status" value="1"/>
</dbReference>
<dbReference type="InterPro" id="IPR029058">
    <property type="entry name" value="AB_hydrolase_fold"/>
</dbReference>